<dbReference type="PROSITE" id="PS51007">
    <property type="entry name" value="CYTC"/>
    <property type="match status" value="1"/>
</dbReference>
<feature type="domain" description="Cytochrome c" evidence="6">
    <location>
        <begin position="31"/>
        <end position="126"/>
    </location>
</feature>
<evidence type="ECO:0000256" key="1">
    <source>
        <dbReference type="ARBA" id="ARBA00022617"/>
    </source>
</evidence>
<reference evidence="8" key="1">
    <citation type="journal article" date="2019" name="Int. J. Syst. Evol. Microbiol.">
        <title>The Global Catalogue of Microorganisms (GCM) 10K type strain sequencing project: providing services to taxonomists for standard genome sequencing and annotation.</title>
        <authorList>
            <consortium name="The Broad Institute Genomics Platform"/>
            <consortium name="The Broad Institute Genome Sequencing Center for Infectious Disease"/>
            <person name="Wu L."/>
            <person name="Ma J."/>
        </authorList>
    </citation>
    <scope>NUCLEOTIDE SEQUENCE [LARGE SCALE GENOMIC DNA]</scope>
    <source>
        <strain evidence="8">JCM 16083</strain>
    </source>
</reference>
<proteinExistence type="predicted"/>
<dbReference type="Proteomes" id="UP001501126">
    <property type="component" value="Unassembled WGS sequence"/>
</dbReference>
<keyword evidence="5" id="KW-0812">Transmembrane</keyword>
<evidence type="ECO:0000256" key="5">
    <source>
        <dbReference type="SAM" id="Phobius"/>
    </source>
</evidence>
<evidence type="ECO:0000313" key="8">
    <source>
        <dbReference type="Proteomes" id="UP001501126"/>
    </source>
</evidence>
<dbReference type="PANTHER" id="PTHR39425">
    <property type="entry name" value="LIPOPROTEIN CYTOCHROME C"/>
    <property type="match status" value="1"/>
</dbReference>
<keyword evidence="5" id="KW-1133">Transmembrane helix</keyword>
<dbReference type="Pfam" id="PF00034">
    <property type="entry name" value="Cytochrom_C"/>
    <property type="match status" value="1"/>
</dbReference>
<dbReference type="SUPFAM" id="SSF46626">
    <property type="entry name" value="Cytochrome c"/>
    <property type="match status" value="1"/>
</dbReference>
<dbReference type="InterPro" id="IPR036280">
    <property type="entry name" value="Multihaem_cyt_sf"/>
</dbReference>
<evidence type="ECO:0000259" key="6">
    <source>
        <dbReference type="PROSITE" id="PS51007"/>
    </source>
</evidence>
<evidence type="ECO:0000256" key="2">
    <source>
        <dbReference type="ARBA" id="ARBA00022723"/>
    </source>
</evidence>
<dbReference type="CDD" id="cd08168">
    <property type="entry name" value="Cytochrom_C3"/>
    <property type="match status" value="1"/>
</dbReference>
<keyword evidence="8" id="KW-1185">Reference proteome</keyword>
<dbReference type="SUPFAM" id="SSF48695">
    <property type="entry name" value="Multiheme cytochromes"/>
    <property type="match status" value="1"/>
</dbReference>
<dbReference type="EMBL" id="BAAAFH010000022">
    <property type="protein sequence ID" value="GAA0876887.1"/>
    <property type="molecule type" value="Genomic_DNA"/>
</dbReference>
<feature type="transmembrane region" description="Helical" evidence="5">
    <location>
        <begin position="206"/>
        <end position="226"/>
    </location>
</feature>
<dbReference type="InterPro" id="IPR036909">
    <property type="entry name" value="Cyt_c-like_dom_sf"/>
</dbReference>
<dbReference type="Gene3D" id="1.10.760.10">
    <property type="entry name" value="Cytochrome c-like domain"/>
    <property type="match status" value="1"/>
</dbReference>
<dbReference type="Gene3D" id="3.90.10.10">
    <property type="entry name" value="Cytochrome C3"/>
    <property type="match status" value="2"/>
</dbReference>
<evidence type="ECO:0000256" key="3">
    <source>
        <dbReference type="ARBA" id="ARBA00023004"/>
    </source>
</evidence>
<feature type="transmembrane region" description="Helical" evidence="5">
    <location>
        <begin position="151"/>
        <end position="170"/>
    </location>
</feature>
<accession>A0ABP3YB58</accession>
<dbReference type="PANTHER" id="PTHR39425:SF1">
    <property type="entry name" value="CYTOCHROME C7-LIKE DOMAIN-CONTAINING PROTEIN"/>
    <property type="match status" value="1"/>
</dbReference>
<keyword evidence="5" id="KW-0472">Membrane</keyword>
<dbReference type="InterPro" id="IPR029467">
    <property type="entry name" value="Cyt_c7-like"/>
</dbReference>
<dbReference type="Pfam" id="PF14522">
    <property type="entry name" value="Cytochrome_C7"/>
    <property type="match status" value="2"/>
</dbReference>
<protein>
    <submittedName>
        <fullName evidence="7">C-type cytochrome</fullName>
    </submittedName>
</protein>
<dbReference type="InterPro" id="IPR009056">
    <property type="entry name" value="Cyt_c-like_dom"/>
</dbReference>
<comment type="caution">
    <text evidence="7">The sequence shown here is derived from an EMBL/GenBank/DDBJ whole genome shotgun (WGS) entry which is preliminary data.</text>
</comment>
<evidence type="ECO:0000256" key="4">
    <source>
        <dbReference type="PROSITE-ProRule" id="PRU00433"/>
    </source>
</evidence>
<sequence>MKMAMNQLIGKTSGFILGLIAFTYVSVTSFSWAANGEELFTTHCATCHKVLESSTGPKMQGVRAKWEEGGALEGSLHEWVRDWSVAAAKDPYAASVATWSPTAMSKFGFLKDEEIEAIFDYADNYTAPVAAVAAGGGDAASGPMEEESNSWVWILIGIVFVGIILAVGGVRRQLKYATVENETGTAPAEESYGDEIRSWAFKNRKFVGIIVLVVVMSGLVYGYLALNTVGVYHNYQPSQPIEFPHDIHAGVNGIDCKYCHNSVERSRTAGIPTVNVCMNCHKGVKGKDDAQKEKIAKIYAAAGFDPEGPGSYTGETDPIVWNKVHVLPDHVYFNHKQHVLVGGLDCKQCHGDMTKEKTARVVPVEELSAIEGNIKLTRPTLTMGWCIECHGEKEISNGPVNTVGSGYYDEIHRRLMDNDKELYQKYLKDDKVTVKELGGWECAKCHY</sequence>
<name>A0ABP3YB58_9FLAO</name>
<keyword evidence="2 4" id="KW-0479">Metal-binding</keyword>
<keyword evidence="1 4" id="KW-0349">Heme</keyword>
<gene>
    <name evidence="7" type="ORF">GCM10009118_32970</name>
</gene>
<organism evidence="7 8">
    <name type="scientific">Wandonia haliotis</name>
    <dbReference type="NCBI Taxonomy" id="574963"/>
    <lineage>
        <taxon>Bacteria</taxon>
        <taxon>Pseudomonadati</taxon>
        <taxon>Bacteroidota</taxon>
        <taxon>Flavobacteriia</taxon>
        <taxon>Flavobacteriales</taxon>
        <taxon>Crocinitomicaceae</taxon>
        <taxon>Wandonia</taxon>
    </lineage>
</organism>
<evidence type="ECO:0000313" key="7">
    <source>
        <dbReference type="EMBL" id="GAA0876887.1"/>
    </source>
</evidence>
<keyword evidence="3 4" id="KW-0408">Iron</keyword>